<feature type="region of interest" description="Disordered" evidence="2">
    <location>
        <begin position="216"/>
        <end position="248"/>
    </location>
</feature>
<feature type="domain" description="Cas12f1-like TNB" evidence="3">
    <location>
        <begin position="119"/>
        <end position="181"/>
    </location>
</feature>
<dbReference type="Pfam" id="PF07282">
    <property type="entry name" value="Cas12f1-like_TNB"/>
    <property type="match status" value="1"/>
</dbReference>
<gene>
    <name evidence="4" type="ORF">R50_2008</name>
</gene>
<dbReference type="Proteomes" id="UP000503399">
    <property type="component" value="Chromosome"/>
</dbReference>
<evidence type="ECO:0000313" key="5">
    <source>
        <dbReference type="Proteomes" id="UP000503399"/>
    </source>
</evidence>
<sequence>MPPFLRLEGFCEEVVRKHQVVRRLQRKLNRQRRANNPDNYLPDGRVKPGPKRWVKSNRQRRTEAELADLLRREAAHRETLHGELAHRILAMGRVVKTEKLSYRAFQRQYGRSVGVCAPGKFVSILRRKAESAGGRVIEFSTRQTKLSQVCHGCGRVQKKPLSQRVHRCACGIEMQRDLYSAFLARCVGEDGLLHADLADTAWSGAERLLRAAWSEATEPANGRRKPSSFGAAPRSRSGSPAEEGTAKAEALDVVAHAQACGESRGETAVVPLRTPRL</sequence>
<organism evidence="4 5">
    <name type="scientific">Candidatus Hydrogenisulfobacillus filiaventi</name>
    <dbReference type="NCBI Taxonomy" id="2707344"/>
    <lineage>
        <taxon>Bacteria</taxon>
        <taxon>Bacillati</taxon>
        <taxon>Bacillota</taxon>
        <taxon>Clostridia</taxon>
        <taxon>Eubacteriales</taxon>
        <taxon>Clostridiales Family XVII. Incertae Sedis</taxon>
        <taxon>Candidatus Hydrogenisulfobacillus</taxon>
    </lineage>
</organism>
<keyword evidence="1" id="KW-0238">DNA-binding</keyword>
<evidence type="ECO:0000256" key="2">
    <source>
        <dbReference type="SAM" id="MobiDB-lite"/>
    </source>
</evidence>
<dbReference type="AlphaFoldDB" id="A0A6F8ZIF3"/>
<evidence type="ECO:0000259" key="3">
    <source>
        <dbReference type="Pfam" id="PF07282"/>
    </source>
</evidence>
<dbReference type="KEGG" id="hfv:R50_2008"/>
<keyword evidence="5" id="KW-1185">Reference proteome</keyword>
<feature type="compositionally biased region" description="Basic residues" evidence="2">
    <location>
        <begin position="48"/>
        <end position="58"/>
    </location>
</feature>
<name>A0A6F8ZIF3_9FIRM</name>
<evidence type="ECO:0000256" key="1">
    <source>
        <dbReference type="ARBA" id="ARBA00023125"/>
    </source>
</evidence>
<dbReference type="EMBL" id="LR778114">
    <property type="protein sequence ID" value="CAB1129505.1"/>
    <property type="molecule type" value="Genomic_DNA"/>
</dbReference>
<proteinExistence type="predicted"/>
<accession>A0A6F8ZIF3</accession>
<dbReference type="InterPro" id="IPR010095">
    <property type="entry name" value="Cas12f1-like_TNB"/>
</dbReference>
<protein>
    <recommendedName>
        <fullName evidence="3">Cas12f1-like TNB domain-containing protein</fullName>
    </recommendedName>
</protein>
<dbReference type="GO" id="GO:0003677">
    <property type="term" value="F:DNA binding"/>
    <property type="evidence" value="ECO:0007669"/>
    <property type="project" value="UniProtKB-KW"/>
</dbReference>
<reference evidence="4 5" key="1">
    <citation type="submission" date="2020-02" db="EMBL/GenBank/DDBJ databases">
        <authorList>
            <person name="Hogendoorn C."/>
        </authorList>
    </citation>
    <scope>NUCLEOTIDE SEQUENCE [LARGE SCALE GENOMIC DNA]</scope>
    <source>
        <strain evidence="4">R501</strain>
    </source>
</reference>
<feature type="region of interest" description="Disordered" evidence="2">
    <location>
        <begin position="28"/>
        <end position="58"/>
    </location>
</feature>
<evidence type="ECO:0000313" key="4">
    <source>
        <dbReference type="EMBL" id="CAB1129505.1"/>
    </source>
</evidence>